<keyword evidence="2" id="KW-1185">Reference proteome</keyword>
<comment type="caution">
    <text evidence="1">The sequence shown here is derived from an EMBL/GenBank/DDBJ whole genome shotgun (WGS) entry which is preliminary data.</text>
</comment>
<evidence type="ECO:0000313" key="2">
    <source>
        <dbReference type="Proteomes" id="UP000824782"/>
    </source>
</evidence>
<evidence type="ECO:0000313" key="1">
    <source>
        <dbReference type="EMBL" id="KAG8544169.1"/>
    </source>
</evidence>
<dbReference type="EMBL" id="WNYA01002514">
    <property type="protein sequence ID" value="KAG8544169.1"/>
    <property type="molecule type" value="Genomic_DNA"/>
</dbReference>
<protein>
    <submittedName>
        <fullName evidence="1">Uncharacterized protein</fullName>
    </submittedName>
</protein>
<gene>
    <name evidence="1" type="ORF">GDO81_022984</name>
</gene>
<accession>A0AAV6Z9X4</accession>
<name>A0AAV6Z9X4_ENGPU</name>
<proteinExistence type="predicted"/>
<dbReference type="AlphaFoldDB" id="A0AAV6Z9X4"/>
<sequence length="126" mass="13969">MAAPTQSLLIIYPSKFTMEREKSRPFLHVINPAHCSRKPTGETNLHIMKGRMNAATKSMYPSNKCLVTLSAILSLQAMVSSGDDVQCWGPPCYVSNDSSAVHGLRIQLRGDRSLGNNWRPGERLAR</sequence>
<organism evidence="1 2">
    <name type="scientific">Engystomops pustulosus</name>
    <name type="common">Tungara frog</name>
    <name type="synonym">Physalaemus pustulosus</name>
    <dbReference type="NCBI Taxonomy" id="76066"/>
    <lineage>
        <taxon>Eukaryota</taxon>
        <taxon>Metazoa</taxon>
        <taxon>Chordata</taxon>
        <taxon>Craniata</taxon>
        <taxon>Vertebrata</taxon>
        <taxon>Euteleostomi</taxon>
        <taxon>Amphibia</taxon>
        <taxon>Batrachia</taxon>
        <taxon>Anura</taxon>
        <taxon>Neobatrachia</taxon>
        <taxon>Hyloidea</taxon>
        <taxon>Leptodactylidae</taxon>
        <taxon>Leiuperinae</taxon>
        <taxon>Engystomops</taxon>
    </lineage>
</organism>
<dbReference type="Proteomes" id="UP000824782">
    <property type="component" value="Unassembled WGS sequence"/>
</dbReference>
<reference evidence="1" key="1">
    <citation type="thesis" date="2020" institute="ProQuest LLC" country="789 East Eisenhower Parkway, Ann Arbor, MI, USA">
        <title>Comparative Genomics and Chromosome Evolution.</title>
        <authorList>
            <person name="Mudd A.B."/>
        </authorList>
    </citation>
    <scope>NUCLEOTIDE SEQUENCE</scope>
    <source>
        <strain evidence="1">237g6f4</strain>
        <tissue evidence="1">Blood</tissue>
    </source>
</reference>